<accession>A0A8S1H9K1</accession>
<dbReference type="Proteomes" id="UP000835052">
    <property type="component" value="Unassembled WGS sequence"/>
</dbReference>
<organism evidence="1 2">
    <name type="scientific">Caenorhabditis auriculariae</name>
    <dbReference type="NCBI Taxonomy" id="2777116"/>
    <lineage>
        <taxon>Eukaryota</taxon>
        <taxon>Metazoa</taxon>
        <taxon>Ecdysozoa</taxon>
        <taxon>Nematoda</taxon>
        <taxon>Chromadorea</taxon>
        <taxon>Rhabditida</taxon>
        <taxon>Rhabditina</taxon>
        <taxon>Rhabditomorpha</taxon>
        <taxon>Rhabditoidea</taxon>
        <taxon>Rhabditidae</taxon>
        <taxon>Peloderinae</taxon>
        <taxon>Caenorhabditis</taxon>
    </lineage>
</organism>
<sequence length="188" mass="20840">MSIANYLVVIVVGGRAPSLVNYPPQTDRITTAVLSWIGKAKTLVNVSSTQYGGKFFTTTSCGGSRTVMDAWNVVGGPFDHPARGDRQTMTDLLVPLAFTIFVPSDHRIVLRILIRELFIFLKRALNLAHECLKQWERLPTDVPIVFLAVYGEAVYSLVLPTGPHYFPTLAVIPGRIGQRLWTVTRADD</sequence>
<keyword evidence="2" id="KW-1185">Reference proteome</keyword>
<proteinExistence type="predicted"/>
<reference evidence="1" key="1">
    <citation type="submission" date="2020-10" db="EMBL/GenBank/DDBJ databases">
        <authorList>
            <person name="Kikuchi T."/>
        </authorList>
    </citation>
    <scope>NUCLEOTIDE SEQUENCE</scope>
    <source>
        <strain evidence="1">NKZ352</strain>
    </source>
</reference>
<protein>
    <submittedName>
        <fullName evidence="1">Uncharacterized protein</fullName>
    </submittedName>
</protein>
<dbReference type="AlphaFoldDB" id="A0A8S1H9K1"/>
<evidence type="ECO:0000313" key="2">
    <source>
        <dbReference type="Proteomes" id="UP000835052"/>
    </source>
</evidence>
<evidence type="ECO:0000313" key="1">
    <source>
        <dbReference type="EMBL" id="CAD6193226.1"/>
    </source>
</evidence>
<name>A0A8S1H9K1_9PELO</name>
<dbReference type="EMBL" id="CAJGYM010000033">
    <property type="protein sequence ID" value="CAD6193226.1"/>
    <property type="molecule type" value="Genomic_DNA"/>
</dbReference>
<comment type="caution">
    <text evidence="1">The sequence shown here is derived from an EMBL/GenBank/DDBJ whole genome shotgun (WGS) entry which is preliminary data.</text>
</comment>
<gene>
    <name evidence="1" type="ORF">CAUJ_LOCUS9145</name>
</gene>